<proteinExistence type="predicted"/>
<dbReference type="SUPFAM" id="SSF82153">
    <property type="entry name" value="FAS1 domain"/>
    <property type="match status" value="1"/>
</dbReference>
<gene>
    <name evidence="2" type="ORF">C2S53_001507</name>
</gene>
<dbReference type="PANTHER" id="PTHR33985:SF35">
    <property type="entry name" value="FASCICLIN-LIKE ARABINOGALACTAN PROTEIN 21"/>
    <property type="match status" value="1"/>
</dbReference>
<reference evidence="2 3" key="1">
    <citation type="journal article" date="2021" name="Nat. Commun.">
        <title>Incipient diploidization of the medicinal plant Perilla within 10,000 years.</title>
        <authorList>
            <person name="Zhang Y."/>
            <person name="Shen Q."/>
            <person name="Leng L."/>
            <person name="Zhang D."/>
            <person name="Chen S."/>
            <person name="Shi Y."/>
            <person name="Ning Z."/>
            <person name="Chen S."/>
        </authorList>
    </citation>
    <scope>NUCLEOTIDE SEQUENCE [LARGE SCALE GENOMIC DNA]</scope>
    <source>
        <strain evidence="3">cv. PC099</strain>
    </source>
</reference>
<comment type="caution">
    <text evidence="2">The sequence shown here is derived from an EMBL/GenBank/DDBJ whole genome shotgun (WGS) entry which is preliminary data.</text>
</comment>
<evidence type="ECO:0000313" key="2">
    <source>
        <dbReference type="EMBL" id="KAH6826070.1"/>
    </source>
</evidence>
<dbReference type="InterPro" id="IPR052806">
    <property type="entry name" value="Fasciclin-like_AGP"/>
</dbReference>
<dbReference type="Proteomes" id="UP001190926">
    <property type="component" value="Unassembled WGS sequence"/>
</dbReference>
<protein>
    <recommendedName>
        <fullName evidence="4">Fasciclin-like arabinogalactan protein 21</fullName>
    </recommendedName>
</protein>
<keyword evidence="3" id="KW-1185">Reference proteome</keyword>
<feature type="chain" id="PRO_5042206169" description="Fasciclin-like arabinogalactan protein 21" evidence="1">
    <location>
        <begin position="25"/>
        <end position="356"/>
    </location>
</feature>
<name>A0AAD4J2N9_PERFH</name>
<accession>A0AAD4J2N9</accession>
<evidence type="ECO:0008006" key="4">
    <source>
        <dbReference type="Google" id="ProtNLM"/>
    </source>
</evidence>
<feature type="signal peptide" evidence="1">
    <location>
        <begin position="1"/>
        <end position="24"/>
    </location>
</feature>
<dbReference type="Gene3D" id="2.30.180.10">
    <property type="entry name" value="FAS1 domain"/>
    <property type="match status" value="1"/>
</dbReference>
<dbReference type="AlphaFoldDB" id="A0AAD4J2N9"/>
<dbReference type="PANTHER" id="PTHR33985">
    <property type="entry name" value="OS02G0491300 PROTEIN-RELATED"/>
    <property type="match status" value="1"/>
</dbReference>
<keyword evidence="1" id="KW-0732">Signal</keyword>
<evidence type="ECO:0000313" key="3">
    <source>
        <dbReference type="Proteomes" id="UP001190926"/>
    </source>
</evidence>
<organism evidence="2 3">
    <name type="scientific">Perilla frutescens var. hirtella</name>
    <name type="common">Perilla citriodora</name>
    <name type="synonym">Perilla setoyensis</name>
    <dbReference type="NCBI Taxonomy" id="608512"/>
    <lineage>
        <taxon>Eukaryota</taxon>
        <taxon>Viridiplantae</taxon>
        <taxon>Streptophyta</taxon>
        <taxon>Embryophyta</taxon>
        <taxon>Tracheophyta</taxon>
        <taxon>Spermatophyta</taxon>
        <taxon>Magnoliopsida</taxon>
        <taxon>eudicotyledons</taxon>
        <taxon>Gunneridae</taxon>
        <taxon>Pentapetalae</taxon>
        <taxon>asterids</taxon>
        <taxon>lamiids</taxon>
        <taxon>Lamiales</taxon>
        <taxon>Lamiaceae</taxon>
        <taxon>Nepetoideae</taxon>
        <taxon>Elsholtzieae</taxon>
        <taxon>Perilla</taxon>
    </lineage>
</organism>
<dbReference type="EMBL" id="SDAM02000167">
    <property type="protein sequence ID" value="KAH6826070.1"/>
    <property type="molecule type" value="Genomic_DNA"/>
</dbReference>
<dbReference type="InterPro" id="IPR036378">
    <property type="entry name" value="FAS1_dom_sf"/>
</dbReference>
<evidence type="ECO:0000256" key="1">
    <source>
        <dbReference type="SAM" id="SignalP"/>
    </source>
</evidence>
<sequence>MATTATVLVSIILIGVLISTATSSAEVAPSLPPSPSTPLIIAILSTLGFQDMAAAATAANLSGAIPTTIFAPTDSSLLTCPSCSTTRLLLEHSVLGLYPLHFLRRLTFGTKIESLAANRCLTVTASASDSKTARKVFINGVEIVKPDFFNNGLIIVHAIQGYVSHLSPLSCDVESMTTLSFPQHASAFSNMRSMLKDAMRGLRVGGYSMVSLAIRVKYSELLELKSMTLFAIDDESVFVDGGRGGGGGQMYVAEMGFHIVPNKILTAADLMRLPSGSKLPTMEPGRNLVVTSAGGGGPLMPMRINFVKVDGFDLVVNNRVAVHGISMPFRRVDNPVKQQFSGQDLDSAAADVPAMR</sequence>